<dbReference type="AlphaFoldDB" id="A0ABD1EE81"/>
<comment type="caution">
    <text evidence="1">The sequence shown here is derived from an EMBL/GenBank/DDBJ whole genome shotgun (WGS) entry which is preliminary data.</text>
</comment>
<dbReference type="EMBL" id="JBDJPC010000008">
    <property type="protein sequence ID" value="KAL1492951.1"/>
    <property type="molecule type" value="Genomic_DNA"/>
</dbReference>
<accession>A0ABD1EE81</accession>
<organism evidence="1 2">
    <name type="scientific">Hypothenemus hampei</name>
    <name type="common">Coffee berry borer</name>
    <dbReference type="NCBI Taxonomy" id="57062"/>
    <lineage>
        <taxon>Eukaryota</taxon>
        <taxon>Metazoa</taxon>
        <taxon>Ecdysozoa</taxon>
        <taxon>Arthropoda</taxon>
        <taxon>Hexapoda</taxon>
        <taxon>Insecta</taxon>
        <taxon>Pterygota</taxon>
        <taxon>Neoptera</taxon>
        <taxon>Endopterygota</taxon>
        <taxon>Coleoptera</taxon>
        <taxon>Polyphaga</taxon>
        <taxon>Cucujiformia</taxon>
        <taxon>Curculionidae</taxon>
        <taxon>Scolytinae</taxon>
        <taxon>Hypothenemus</taxon>
    </lineage>
</organism>
<dbReference type="Proteomes" id="UP001566132">
    <property type="component" value="Unassembled WGS sequence"/>
</dbReference>
<keyword evidence="2" id="KW-1185">Reference proteome</keyword>
<evidence type="ECO:0000313" key="1">
    <source>
        <dbReference type="EMBL" id="KAL1492951.1"/>
    </source>
</evidence>
<gene>
    <name evidence="1" type="ORF">ABEB36_011110</name>
</gene>
<sequence length="79" mass="9078">MDSIVSISTLTFKEELTVLCVQTTQKWFQRFSLGDFSCTTPSELKLFNNLRTSTCYSDLQKVVGTCRKVQCLHLHQLKT</sequence>
<proteinExistence type="predicted"/>
<protein>
    <submittedName>
        <fullName evidence="1">Uncharacterized protein</fullName>
    </submittedName>
</protein>
<evidence type="ECO:0000313" key="2">
    <source>
        <dbReference type="Proteomes" id="UP001566132"/>
    </source>
</evidence>
<reference evidence="1 2" key="1">
    <citation type="submission" date="2024-05" db="EMBL/GenBank/DDBJ databases">
        <title>Genetic variation in Jamaican populations of the coffee berry borer (Hypothenemus hampei).</title>
        <authorList>
            <person name="Errbii M."/>
            <person name="Myrie A."/>
        </authorList>
    </citation>
    <scope>NUCLEOTIDE SEQUENCE [LARGE SCALE GENOMIC DNA]</scope>
    <source>
        <strain evidence="1">JA-Hopewell-2020-01-JO</strain>
        <tissue evidence="1">Whole body</tissue>
    </source>
</reference>
<feature type="non-terminal residue" evidence="1">
    <location>
        <position position="79"/>
    </location>
</feature>
<name>A0ABD1EE81_HYPHA</name>